<sequence>MTVESTGSLQGLRDTIIEGMGYDVIHITGPAAIRRDEGAVFYMEDDTGRMQDVTLDM</sequence>
<proteinExistence type="predicted"/>
<organism evidence="1 2">
    <name type="scientific">Candidatus Magnetobacterium bavaricum</name>
    <dbReference type="NCBI Taxonomy" id="29290"/>
    <lineage>
        <taxon>Bacteria</taxon>
        <taxon>Pseudomonadati</taxon>
        <taxon>Nitrospirota</taxon>
        <taxon>Thermodesulfovibrionia</taxon>
        <taxon>Thermodesulfovibrionales</taxon>
        <taxon>Candidatus Magnetobacteriaceae</taxon>
        <taxon>Candidatus Magnetobacterium</taxon>
    </lineage>
</organism>
<name>A0A0F3GW15_9BACT</name>
<gene>
    <name evidence="1" type="ORF">MBAV_001714</name>
</gene>
<protein>
    <submittedName>
        <fullName evidence="1">Uncharacterized protein</fullName>
    </submittedName>
</protein>
<evidence type="ECO:0000313" key="1">
    <source>
        <dbReference type="EMBL" id="KJU86096.1"/>
    </source>
</evidence>
<feature type="non-terminal residue" evidence="1">
    <location>
        <position position="57"/>
    </location>
</feature>
<evidence type="ECO:0000313" key="2">
    <source>
        <dbReference type="Proteomes" id="UP000033423"/>
    </source>
</evidence>
<comment type="caution">
    <text evidence="1">The sequence shown here is derived from an EMBL/GenBank/DDBJ whole genome shotgun (WGS) entry which is preliminary data.</text>
</comment>
<dbReference type="Proteomes" id="UP000033423">
    <property type="component" value="Unassembled WGS sequence"/>
</dbReference>
<dbReference type="EMBL" id="LACI01000738">
    <property type="protein sequence ID" value="KJU86096.1"/>
    <property type="molecule type" value="Genomic_DNA"/>
</dbReference>
<dbReference type="AlphaFoldDB" id="A0A0F3GW15"/>
<accession>A0A0F3GW15</accession>
<keyword evidence="2" id="KW-1185">Reference proteome</keyword>
<reference evidence="1 2" key="1">
    <citation type="submission" date="2015-02" db="EMBL/GenBank/DDBJ databases">
        <title>Single-cell genomics of uncultivated deep-branching MTB reveals a conserved set of magnetosome genes.</title>
        <authorList>
            <person name="Kolinko S."/>
            <person name="Richter M."/>
            <person name="Glockner F.O."/>
            <person name="Brachmann A."/>
            <person name="Schuler D."/>
        </authorList>
    </citation>
    <scope>NUCLEOTIDE SEQUENCE [LARGE SCALE GENOMIC DNA]</scope>
    <source>
        <strain evidence="1">TM-1</strain>
    </source>
</reference>